<evidence type="ECO:0000313" key="4">
    <source>
        <dbReference type="Proteomes" id="UP001171902"/>
    </source>
</evidence>
<dbReference type="RefSeq" id="WP_289957040.1">
    <property type="nucleotide sequence ID" value="NZ_JAUEMJ010000002.1"/>
</dbReference>
<feature type="region of interest" description="Disordered" evidence="1">
    <location>
        <begin position="448"/>
        <end position="473"/>
    </location>
</feature>
<keyword evidence="2" id="KW-1133">Transmembrane helix</keyword>
<sequence length="535" mass="57313">MNLQDDPGAVFRTVMPEAPPPPRQLDLDQVVRDGYRARRRHRAAIGGAATTGVAAVAAVLALTVVGLPGAEPDPAEDPTGAANGAPPEEQVVEDPEMAGYPYDYAWEYSEDPITNAIVSSPEAEQIGDDAAEAFGQLLADAGMWDDPVNTFDTGDCEFAAEMGENVDDCEDVETGLHVDALQRPGNYGQTYLRSYTGSEAEELGEQLWNMFSLEVLLPGGWTAEPGPITDQLFPQHLISDGPYYSAVTPEFTTTELDDGRTLMVADHGCAYDVAVVYPGGTGLRVSWDAGCASGDTFYPVDLPDLTDAALAMPEYEFDTSALTTVDELMEIPMGWVDDADWEYSERAVDDAATTIEAADAALQEVYPDATVEGGSARTLGITGRGLVTNRSYHGSGTLPIETTVDGTPSLVGFEMRYYLPGGWVPGINQFLDRGPYIAGCVEGATCTGPWEDPNGTSWTSEEETTTYEPGPGEDWEATTEHTLQVTMFHPDGWAASIWVSWTDDAPIDADMLGEILRAMPAPAYDAEDVPTVPAG</sequence>
<protein>
    <submittedName>
        <fullName evidence="3">Uncharacterized protein</fullName>
    </submittedName>
</protein>
<dbReference type="EMBL" id="JAUEMJ010000002">
    <property type="protein sequence ID" value="MDN3239995.1"/>
    <property type="molecule type" value="Genomic_DNA"/>
</dbReference>
<proteinExistence type="predicted"/>
<feature type="region of interest" description="Disordered" evidence="1">
    <location>
        <begin position="70"/>
        <end position="95"/>
    </location>
</feature>
<feature type="transmembrane region" description="Helical" evidence="2">
    <location>
        <begin position="43"/>
        <end position="67"/>
    </location>
</feature>
<gene>
    <name evidence="3" type="ORF">QWI33_09680</name>
</gene>
<accession>A0ABT7YMX4</accession>
<dbReference type="Proteomes" id="UP001171902">
    <property type="component" value="Unassembled WGS sequence"/>
</dbReference>
<reference evidence="3" key="1">
    <citation type="submission" date="2023-06" db="EMBL/GenBank/DDBJ databases">
        <title>Gycomyces niveus sp.nov., a novel actinomycete isolated from soil in Shouguang.</title>
        <authorList>
            <person name="Yang X."/>
            <person name="Zhao J."/>
        </authorList>
    </citation>
    <scope>NUCLEOTIDE SEQUENCE</scope>
    <source>
        <strain evidence="3">NEAU C2</strain>
    </source>
</reference>
<comment type="caution">
    <text evidence="3">The sequence shown here is derived from an EMBL/GenBank/DDBJ whole genome shotgun (WGS) entry which is preliminary data.</text>
</comment>
<evidence type="ECO:0000256" key="2">
    <source>
        <dbReference type="SAM" id="Phobius"/>
    </source>
</evidence>
<keyword evidence="2" id="KW-0472">Membrane</keyword>
<feature type="compositionally biased region" description="Acidic residues" evidence="1">
    <location>
        <begin position="460"/>
        <end position="473"/>
    </location>
</feature>
<evidence type="ECO:0000256" key="1">
    <source>
        <dbReference type="SAM" id="MobiDB-lite"/>
    </source>
</evidence>
<organism evidence="3 4">
    <name type="scientific">Glycomyces tritici</name>
    <dbReference type="NCBI Taxonomy" id="2665176"/>
    <lineage>
        <taxon>Bacteria</taxon>
        <taxon>Bacillati</taxon>
        <taxon>Actinomycetota</taxon>
        <taxon>Actinomycetes</taxon>
        <taxon>Glycomycetales</taxon>
        <taxon>Glycomycetaceae</taxon>
        <taxon>Glycomyces</taxon>
    </lineage>
</organism>
<name>A0ABT7YMX4_9ACTN</name>
<evidence type="ECO:0000313" key="3">
    <source>
        <dbReference type="EMBL" id="MDN3239995.1"/>
    </source>
</evidence>
<keyword evidence="2" id="KW-0812">Transmembrane</keyword>
<keyword evidence="4" id="KW-1185">Reference proteome</keyword>
<feature type="region of interest" description="Disordered" evidence="1">
    <location>
        <begin position="1"/>
        <end position="23"/>
    </location>
</feature>